<evidence type="ECO:0000313" key="1">
    <source>
        <dbReference type="EMBL" id="EFO81916.1"/>
    </source>
</evidence>
<sequence>MGLSELGNDVFVGGTVGGVSIRRADLGLSELFIRLRRGRQSATFQSAGRIWGFRNDTFHASIKRHALSFNPPGGFGAFGTLALQCPASRPVGFQSAGRIWGFRNCKCEVTHDPYRYSFNPPGGFGAFGTGRQPVRHGWA</sequence>
<evidence type="ECO:0000313" key="2">
    <source>
        <dbReference type="Proteomes" id="UP000054010"/>
    </source>
</evidence>
<dbReference type="Proteomes" id="UP000054010">
    <property type="component" value="Unassembled WGS sequence"/>
</dbReference>
<reference evidence="1 2" key="1">
    <citation type="journal article" date="2011" name="J. Bacteriol.">
        <title>Draft genome sequence of the anoxygenic filamentous phototrophic bacterium Oscillochloris trichoides subsp. DG-6.</title>
        <authorList>
            <person name="Kuznetsov B.B."/>
            <person name="Ivanovsky R.N."/>
            <person name="Keppen O.I."/>
            <person name="Sukhacheva M.V."/>
            <person name="Bumazhkin B.K."/>
            <person name="Patutina E.O."/>
            <person name="Beletsky A.V."/>
            <person name="Mardanov A.V."/>
            <person name="Baslerov R.V."/>
            <person name="Panteleeva A.N."/>
            <person name="Kolganova T.V."/>
            <person name="Ravin N.V."/>
            <person name="Skryabin K.G."/>
        </authorList>
    </citation>
    <scope>NUCLEOTIDE SEQUENCE [LARGE SCALE GENOMIC DNA]</scope>
    <source>
        <strain evidence="1 2">DG-6</strain>
    </source>
</reference>
<accession>E1IAG2</accession>
<organism evidence="1 2">
    <name type="scientific">Oscillochloris trichoides DG-6</name>
    <dbReference type="NCBI Taxonomy" id="765420"/>
    <lineage>
        <taxon>Bacteria</taxon>
        <taxon>Bacillati</taxon>
        <taxon>Chloroflexota</taxon>
        <taxon>Chloroflexia</taxon>
        <taxon>Chloroflexales</taxon>
        <taxon>Chloroflexineae</taxon>
        <taxon>Oscillochloridaceae</taxon>
        <taxon>Oscillochloris</taxon>
    </lineage>
</organism>
<protein>
    <submittedName>
        <fullName evidence="1">Uncharacterized protein</fullName>
    </submittedName>
</protein>
<proteinExistence type="predicted"/>
<comment type="caution">
    <text evidence="1">The sequence shown here is derived from an EMBL/GenBank/DDBJ whole genome shotgun (WGS) entry which is preliminary data.</text>
</comment>
<dbReference type="HOGENOM" id="CLU_1843128_0_0_0"/>
<dbReference type="AlphaFoldDB" id="E1IAG2"/>
<keyword evidence="2" id="KW-1185">Reference proteome</keyword>
<dbReference type="STRING" id="765420.OSCT_0313"/>
<dbReference type="EMBL" id="ADVR01000004">
    <property type="protein sequence ID" value="EFO81916.1"/>
    <property type="molecule type" value="Genomic_DNA"/>
</dbReference>
<gene>
    <name evidence="1" type="ORF">OSCT_0313</name>
</gene>
<name>E1IAG2_9CHLR</name>